<dbReference type="InterPro" id="IPR036259">
    <property type="entry name" value="MFS_trans_sf"/>
</dbReference>
<feature type="transmembrane region" description="Helical" evidence="1">
    <location>
        <begin position="102"/>
        <end position="119"/>
    </location>
</feature>
<dbReference type="EMBL" id="CAEZVN010000016">
    <property type="protein sequence ID" value="CAB4627351.1"/>
    <property type="molecule type" value="Genomic_DNA"/>
</dbReference>
<dbReference type="Gene3D" id="1.20.1250.20">
    <property type="entry name" value="MFS general substrate transporter like domains"/>
    <property type="match status" value="1"/>
</dbReference>
<feature type="transmembrane region" description="Helical" evidence="1">
    <location>
        <begin position="52"/>
        <end position="70"/>
    </location>
</feature>
<feature type="transmembrane region" description="Helical" evidence="1">
    <location>
        <begin position="211"/>
        <end position="230"/>
    </location>
</feature>
<dbReference type="PANTHER" id="PTHR23523">
    <property type="match status" value="1"/>
</dbReference>
<proteinExistence type="predicted"/>
<reference evidence="2" key="1">
    <citation type="submission" date="2020-05" db="EMBL/GenBank/DDBJ databases">
        <authorList>
            <person name="Chiriac C."/>
            <person name="Salcher M."/>
            <person name="Ghai R."/>
            <person name="Kavagutti S V."/>
        </authorList>
    </citation>
    <scope>NUCLEOTIDE SEQUENCE</scope>
</reference>
<keyword evidence="1" id="KW-0812">Transmembrane</keyword>
<dbReference type="SUPFAM" id="SSF103473">
    <property type="entry name" value="MFS general substrate transporter"/>
    <property type="match status" value="1"/>
</dbReference>
<feature type="transmembrane region" description="Helical" evidence="1">
    <location>
        <begin position="250"/>
        <end position="270"/>
    </location>
</feature>
<dbReference type="Pfam" id="PF07690">
    <property type="entry name" value="MFS_1"/>
    <property type="match status" value="1"/>
</dbReference>
<feature type="transmembrane region" description="Helical" evidence="1">
    <location>
        <begin position="367"/>
        <end position="387"/>
    </location>
</feature>
<evidence type="ECO:0000313" key="2">
    <source>
        <dbReference type="EMBL" id="CAB4627351.1"/>
    </source>
</evidence>
<dbReference type="InterPro" id="IPR011701">
    <property type="entry name" value="MFS"/>
</dbReference>
<keyword evidence="1" id="KW-1133">Transmembrane helix</keyword>
<feature type="transmembrane region" description="Helical" evidence="1">
    <location>
        <begin position="79"/>
        <end position="96"/>
    </location>
</feature>
<dbReference type="GO" id="GO:0022857">
    <property type="term" value="F:transmembrane transporter activity"/>
    <property type="evidence" value="ECO:0007669"/>
    <property type="project" value="InterPro"/>
</dbReference>
<feature type="transmembrane region" description="Helical" evidence="1">
    <location>
        <begin position="277"/>
        <end position="297"/>
    </location>
</feature>
<dbReference type="AlphaFoldDB" id="A0A6J6IRS9"/>
<keyword evidence="1" id="KW-0472">Membrane</keyword>
<feature type="transmembrane region" description="Helical" evidence="1">
    <location>
        <begin position="345"/>
        <end position="361"/>
    </location>
</feature>
<dbReference type="InterPro" id="IPR052524">
    <property type="entry name" value="MFS_Cyanate_Porter"/>
</dbReference>
<feature type="transmembrane region" description="Helical" evidence="1">
    <location>
        <begin position="166"/>
        <end position="182"/>
    </location>
</feature>
<gene>
    <name evidence="2" type="ORF">UFOPK2001_00305</name>
</gene>
<accession>A0A6J6IRS9</accession>
<sequence length="397" mass="41064">MAQRTKAFGLMGFIALFFIALVLRPPVASIGPLLHEIVIDLGLTAAETSLLASAPVFCFGLGAFASPALVRKFGVNRSMLIVLLALLVSISLRLFIGFPGLLIGTVAAGLSIAVANVLLPTIVRVEFPNRVALVTGAYTTLLAFSASFAAWVAVPSSAAVGGWKPALALWIIPAFLAAAFWAPKATGERTDEVQKTGAAAEERSAVLRSPISWAIVGFFGLQSLGFYALLGWLPTLLIARGESPEAAGSYLGLATAIGIPAGLLLSTAIARFKSLAWWAASASSLTLAGFLVLLASFQSPSLTGVACVMMGIGQASTFPMSLSIISTRASTRAQTTQLSAMAQGWGYLLAALGTFMVGFLAEVTGSWAVSVVVLIGLTLIQVGVGFYSGRPGVIPAK</sequence>
<protein>
    <submittedName>
        <fullName evidence="2">Unannotated protein</fullName>
    </submittedName>
</protein>
<name>A0A6J6IRS9_9ZZZZ</name>
<feature type="transmembrane region" description="Helical" evidence="1">
    <location>
        <begin position="303"/>
        <end position="325"/>
    </location>
</feature>
<organism evidence="2">
    <name type="scientific">freshwater metagenome</name>
    <dbReference type="NCBI Taxonomy" id="449393"/>
    <lineage>
        <taxon>unclassified sequences</taxon>
        <taxon>metagenomes</taxon>
        <taxon>ecological metagenomes</taxon>
    </lineage>
</organism>
<evidence type="ECO:0000256" key="1">
    <source>
        <dbReference type="SAM" id="Phobius"/>
    </source>
</evidence>
<feature type="transmembrane region" description="Helical" evidence="1">
    <location>
        <begin position="131"/>
        <end position="154"/>
    </location>
</feature>
<dbReference type="PANTHER" id="PTHR23523:SF2">
    <property type="entry name" value="2-NITROIMIDAZOLE TRANSPORTER"/>
    <property type="match status" value="1"/>
</dbReference>